<proteinExistence type="predicted"/>
<dbReference type="GeneID" id="39724792"/>
<keyword evidence="1" id="KW-0614">Plasmid</keyword>
<geneLocation type="plasmid" evidence="1">
    <name>p112298-KPC</name>
</geneLocation>
<dbReference type="AlphaFoldDB" id="A0A0K2CSD1"/>
<reference evidence="2" key="2">
    <citation type="submission" date="2023-10" db="EMBL/GenBank/DDBJ databases">
        <title>Fecal carriage and genetic characteristics of carbapenem-resistant Enterobacterales among healthy adults from four provinces of China.</title>
        <authorList>
            <person name="Li Y."/>
            <person name="Zhang R."/>
        </authorList>
    </citation>
    <scope>NUCLEOTIDE SEQUENCE</scope>
    <source>
        <strain evidence="2">HN-136</strain>
    </source>
</reference>
<dbReference type="Proteomes" id="UP001278087">
    <property type="component" value="Unassembled WGS sequence"/>
</dbReference>
<dbReference type="EMBL" id="KP987215">
    <property type="protein sequence ID" value="ALA08730.1"/>
    <property type="molecule type" value="Genomic_DNA"/>
</dbReference>
<name>A0A0K2CSD1_CITFR</name>
<evidence type="ECO:0000313" key="1">
    <source>
        <dbReference type="EMBL" id="ALA08730.1"/>
    </source>
</evidence>
<accession>A0A0K2CSD1</accession>
<protein>
    <submittedName>
        <fullName evidence="1">Uncharacterized protein</fullName>
    </submittedName>
</protein>
<sequence>MALGIPNSTPLWIRDLEYPVNPRYLVNSYGFVIAIQEPDCEFWHLRELSDVSDVKDGCLPDKGEFDEKLADVGDTMLYDIRPDFWASFR</sequence>
<dbReference type="RefSeq" id="WP_053389733.1">
    <property type="nucleotide sequence ID" value="NZ_CM008470.1"/>
</dbReference>
<reference evidence="1" key="1">
    <citation type="journal article" date="2015" name="J. Antimicrob. Chemother.">
        <title>Coexistence of a novel KPC-2-encoding MDR plasmid and an NDM-1-encoding pNDM-HN380-like plasmid in a clinical isolate of Citrobacter freundii.</title>
        <authorList>
            <person name="Feng J."/>
            <person name="Qiu Y."/>
            <person name="Yin Z."/>
            <person name="Chen W."/>
            <person name="Yang H."/>
            <person name="Yang W."/>
            <person name="Wang J."/>
            <person name="Gao Y."/>
            <person name="Zhou D."/>
        </authorList>
    </citation>
    <scope>NUCLEOTIDE SEQUENCE</scope>
    <source>
        <strain evidence="1">112298</strain>
        <plasmid evidence="1">p112298-KPC</plasmid>
    </source>
</reference>
<organism evidence="1">
    <name type="scientific">Citrobacter freundii</name>
    <dbReference type="NCBI Taxonomy" id="546"/>
    <lineage>
        <taxon>Bacteria</taxon>
        <taxon>Pseudomonadati</taxon>
        <taxon>Pseudomonadota</taxon>
        <taxon>Gammaproteobacteria</taxon>
        <taxon>Enterobacterales</taxon>
        <taxon>Enterobacteriaceae</taxon>
        <taxon>Citrobacter</taxon>
        <taxon>Citrobacter freundii complex</taxon>
    </lineage>
</organism>
<gene>
    <name evidence="1" type="ORF">p112298KPC_051</name>
    <name evidence="2" type="ORF">RYZ67_21205</name>
</gene>
<evidence type="ECO:0000313" key="2">
    <source>
        <dbReference type="EMBL" id="MDW2760979.1"/>
    </source>
</evidence>
<dbReference type="EMBL" id="JAWPBU010000034">
    <property type="protein sequence ID" value="MDW2760979.1"/>
    <property type="molecule type" value="Genomic_DNA"/>
</dbReference>